<accession>A0A3Q9BPR8</accession>
<dbReference type="CDD" id="cd23432">
    <property type="entry name" value="beta-trefoil_Ricin_EndoBetaGal-like"/>
    <property type="match status" value="1"/>
</dbReference>
<gene>
    <name evidence="1" type="ORF">EJN92_06115</name>
</gene>
<dbReference type="Gene3D" id="2.80.10.50">
    <property type="match status" value="2"/>
</dbReference>
<proteinExistence type="predicted"/>
<evidence type="ECO:0000313" key="1">
    <source>
        <dbReference type="EMBL" id="AZP11611.1"/>
    </source>
</evidence>
<dbReference type="RefSeq" id="WP_126126996.1">
    <property type="nucleotide sequence ID" value="NZ_CP034464.1"/>
</dbReference>
<dbReference type="SUPFAM" id="SSF50370">
    <property type="entry name" value="Ricin B-like lectins"/>
    <property type="match status" value="1"/>
</dbReference>
<evidence type="ECO:0000313" key="2">
    <source>
        <dbReference type="Proteomes" id="UP000275663"/>
    </source>
</evidence>
<sequence length="187" mass="21258">MTTTFFSRLGLFASPKLSSASLPSLSSAMQGWRQLVLRALSFCVLLVSFSSAANAQSYSQFQNRWKPEQVIHNEYGFAQAGPVQPAWESAMWVIESVPGEVEYRRLRSVWKADHYLHIENGRIQAGPIESGWHSAMWELETVKGSSFVRLRNRWQENQYLHIENGSLQSGSISPGWHSAMWNIKAVR</sequence>
<name>A0A3Q9BPR8_9BURK</name>
<keyword evidence="2" id="KW-1185">Reference proteome</keyword>
<organism evidence="1 2">
    <name type="scientific">Undibacterium parvum</name>
    <dbReference type="NCBI Taxonomy" id="401471"/>
    <lineage>
        <taxon>Bacteria</taxon>
        <taxon>Pseudomonadati</taxon>
        <taxon>Pseudomonadota</taxon>
        <taxon>Betaproteobacteria</taxon>
        <taxon>Burkholderiales</taxon>
        <taxon>Oxalobacteraceae</taxon>
        <taxon>Undibacterium</taxon>
    </lineage>
</organism>
<dbReference type="AlphaFoldDB" id="A0A3Q9BPR8"/>
<dbReference type="Proteomes" id="UP000275663">
    <property type="component" value="Chromosome"/>
</dbReference>
<dbReference type="InterPro" id="IPR035992">
    <property type="entry name" value="Ricin_B-like_lectins"/>
</dbReference>
<dbReference type="EMBL" id="CP034464">
    <property type="protein sequence ID" value="AZP11611.1"/>
    <property type="molecule type" value="Genomic_DNA"/>
</dbReference>
<dbReference type="OrthoDB" id="8673369at2"/>
<reference evidence="1 2" key="1">
    <citation type="journal article" date="2011" name="Int. J. Syst. Evol. Microbiol.">
        <title>Description of Undibacterium oligocarboniphilum sp. nov., isolated from purified water, and Undibacterium pigrum strain CCUG 49012 as the type strain of Undibacterium parvum sp. nov., and emended descriptions of the genus Undibacterium and the species Undibacterium pigrum.</title>
        <authorList>
            <person name="Eder W."/>
            <person name="Wanner G."/>
            <person name="Ludwig W."/>
            <person name="Busse H.J."/>
            <person name="Ziemke-Kageler F."/>
            <person name="Lang E."/>
        </authorList>
    </citation>
    <scope>NUCLEOTIDE SEQUENCE [LARGE SCALE GENOMIC DNA]</scope>
    <source>
        <strain evidence="1 2">DSM 23061</strain>
    </source>
</reference>
<dbReference type="KEGG" id="upv:EJN92_06115"/>
<protein>
    <submittedName>
        <fullName evidence="1">Uncharacterized protein</fullName>
    </submittedName>
</protein>